<proteinExistence type="predicted"/>
<dbReference type="EMBL" id="KN822016">
    <property type="protein sequence ID" value="KIM66642.1"/>
    <property type="molecule type" value="Genomic_DNA"/>
</dbReference>
<dbReference type="HOGENOM" id="CLU_066285_0_0_1"/>
<reference evidence="3" key="2">
    <citation type="submission" date="2015-01" db="EMBL/GenBank/DDBJ databases">
        <title>Evolutionary Origins and Diversification of the Mycorrhizal Mutualists.</title>
        <authorList>
            <consortium name="DOE Joint Genome Institute"/>
            <consortium name="Mycorrhizal Genomics Consortium"/>
            <person name="Kohler A."/>
            <person name="Kuo A."/>
            <person name="Nagy L.G."/>
            <person name="Floudas D."/>
            <person name="Copeland A."/>
            <person name="Barry K.W."/>
            <person name="Cichocki N."/>
            <person name="Veneault-Fourrey C."/>
            <person name="LaButti K."/>
            <person name="Lindquist E.A."/>
            <person name="Lipzen A."/>
            <person name="Lundell T."/>
            <person name="Morin E."/>
            <person name="Murat C."/>
            <person name="Riley R."/>
            <person name="Ohm R."/>
            <person name="Sun H."/>
            <person name="Tunlid A."/>
            <person name="Henrissat B."/>
            <person name="Grigoriev I.V."/>
            <person name="Hibbett D.S."/>
            <person name="Martin F."/>
        </authorList>
    </citation>
    <scope>NUCLEOTIDE SEQUENCE [LARGE SCALE GENOMIC DNA]</scope>
    <source>
        <strain evidence="3">Foug A</strain>
    </source>
</reference>
<evidence type="ECO:0000256" key="1">
    <source>
        <dbReference type="SAM" id="MobiDB-lite"/>
    </source>
</evidence>
<feature type="compositionally biased region" description="Polar residues" evidence="1">
    <location>
        <begin position="1"/>
        <end position="19"/>
    </location>
</feature>
<name>A0A0C3ANW7_9AGAM</name>
<reference evidence="2 3" key="1">
    <citation type="submission" date="2014-04" db="EMBL/GenBank/DDBJ databases">
        <authorList>
            <consortium name="DOE Joint Genome Institute"/>
            <person name="Kuo A."/>
            <person name="Kohler A."/>
            <person name="Nagy L.G."/>
            <person name="Floudas D."/>
            <person name="Copeland A."/>
            <person name="Barry K.W."/>
            <person name="Cichocki N."/>
            <person name="Veneault-Fourrey C."/>
            <person name="LaButti K."/>
            <person name="Lindquist E.A."/>
            <person name="Lipzen A."/>
            <person name="Lundell T."/>
            <person name="Morin E."/>
            <person name="Murat C."/>
            <person name="Sun H."/>
            <person name="Tunlid A."/>
            <person name="Henrissat B."/>
            <person name="Grigoriev I.V."/>
            <person name="Hibbett D.S."/>
            <person name="Martin F."/>
            <person name="Nordberg H.P."/>
            <person name="Cantor M.N."/>
            <person name="Hua S.X."/>
        </authorList>
    </citation>
    <scope>NUCLEOTIDE SEQUENCE [LARGE SCALE GENOMIC DNA]</scope>
    <source>
        <strain evidence="2 3">Foug A</strain>
    </source>
</reference>
<dbReference type="Proteomes" id="UP000053989">
    <property type="component" value="Unassembled WGS sequence"/>
</dbReference>
<accession>A0A0C3ANW7</accession>
<gene>
    <name evidence="2" type="ORF">SCLCIDRAFT_21801</name>
</gene>
<dbReference type="InParanoid" id="A0A0C3ANW7"/>
<evidence type="ECO:0000313" key="2">
    <source>
        <dbReference type="EMBL" id="KIM66642.1"/>
    </source>
</evidence>
<feature type="region of interest" description="Disordered" evidence="1">
    <location>
        <begin position="62"/>
        <end position="93"/>
    </location>
</feature>
<evidence type="ECO:0000313" key="3">
    <source>
        <dbReference type="Proteomes" id="UP000053989"/>
    </source>
</evidence>
<feature type="region of interest" description="Disordered" evidence="1">
    <location>
        <begin position="339"/>
        <end position="365"/>
    </location>
</feature>
<protein>
    <submittedName>
        <fullName evidence="2">Uncharacterized protein</fullName>
    </submittedName>
</protein>
<feature type="region of interest" description="Disordered" evidence="1">
    <location>
        <begin position="1"/>
        <end position="21"/>
    </location>
</feature>
<dbReference type="STRING" id="1036808.A0A0C3ANW7"/>
<feature type="compositionally biased region" description="Basic and acidic residues" evidence="1">
    <location>
        <begin position="339"/>
        <end position="349"/>
    </location>
</feature>
<keyword evidence="3" id="KW-1185">Reference proteome</keyword>
<dbReference type="AlphaFoldDB" id="A0A0C3ANW7"/>
<sequence>MSASSKSNTPTPMTTTQSKDWMKAVTLELNAGTDNKTEVVVAKQGKQKRCKQARLAEQERQCWEQEERECKEREEAEHKAKEEAERKVVEEQQAESKAEQAWIEAEKKRVAKEEATKKRAVEIAAKQQELATDTLKKRVREEPVARPSGSEEAEAGGTRAHCMHCTKARAKCLKEKCKWPEVGGTRVGKGKGKKLEKPVIASPCSGEKCKRTKKAAAKDDDNDEIEEVAGLLKGKGRVRVRSGSGSGSEDNDWIVQGLDQLVVAVEKLTEGVRIMTAAHKSVAQSVYRAGVITKQILHEYKLFLVLESKGEEWESKEEVDWAEVEAEVEALGCKMVDARDPGLPKKELVQKGPVIDDSGQGFNGE</sequence>
<organism evidence="2 3">
    <name type="scientific">Scleroderma citrinum Foug A</name>
    <dbReference type="NCBI Taxonomy" id="1036808"/>
    <lineage>
        <taxon>Eukaryota</taxon>
        <taxon>Fungi</taxon>
        <taxon>Dikarya</taxon>
        <taxon>Basidiomycota</taxon>
        <taxon>Agaricomycotina</taxon>
        <taxon>Agaricomycetes</taxon>
        <taxon>Agaricomycetidae</taxon>
        <taxon>Boletales</taxon>
        <taxon>Sclerodermatineae</taxon>
        <taxon>Sclerodermataceae</taxon>
        <taxon>Scleroderma</taxon>
    </lineage>
</organism>